<dbReference type="Pfam" id="PF00034">
    <property type="entry name" value="Cytochrom_C"/>
    <property type="match status" value="1"/>
</dbReference>
<feature type="compositionally biased region" description="Low complexity" evidence="7">
    <location>
        <begin position="187"/>
        <end position="205"/>
    </location>
</feature>
<dbReference type="PROSITE" id="PS51007">
    <property type="entry name" value="CYTC"/>
    <property type="match status" value="1"/>
</dbReference>
<organism evidence="9 10">
    <name type="scientific">Sedimentimonas flavescens</name>
    <dbReference type="NCBI Taxonomy" id="2851012"/>
    <lineage>
        <taxon>Bacteria</taxon>
        <taxon>Pseudomonadati</taxon>
        <taxon>Pseudomonadota</taxon>
        <taxon>Alphaproteobacteria</taxon>
        <taxon>Rhodobacterales</taxon>
        <taxon>Rhodobacter group</taxon>
        <taxon>Sedimentimonas</taxon>
    </lineage>
</organism>
<keyword evidence="1" id="KW-0813">Transport</keyword>
<keyword evidence="5 6" id="KW-0408">Iron</keyword>
<dbReference type="PRINTS" id="PR00604">
    <property type="entry name" value="CYTCHRMECIAB"/>
</dbReference>
<keyword evidence="3 6" id="KW-0479">Metal-binding</keyword>
<keyword evidence="4" id="KW-0249">Electron transport</keyword>
<name>A0ABT3A0Y0_9RHOB</name>
<evidence type="ECO:0000256" key="4">
    <source>
        <dbReference type="ARBA" id="ARBA00022982"/>
    </source>
</evidence>
<evidence type="ECO:0000256" key="6">
    <source>
        <dbReference type="PROSITE-ProRule" id="PRU00433"/>
    </source>
</evidence>
<dbReference type="SUPFAM" id="SSF46626">
    <property type="entry name" value="Cytochrome c"/>
    <property type="match status" value="1"/>
</dbReference>
<evidence type="ECO:0000259" key="8">
    <source>
        <dbReference type="PROSITE" id="PS51007"/>
    </source>
</evidence>
<accession>A0ABT3A0Y0</accession>
<evidence type="ECO:0000313" key="9">
    <source>
        <dbReference type="EMBL" id="MCV2879369.1"/>
    </source>
</evidence>
<feature type="region of interest" description="Disordered" evidence="7">
    <location>
        <begin position="177"/>
        <end position="221"/>
    </location>
</feature>
<evidence type="ECO:0000256" key="2">
    <source>
        <dbReference type="ARBA" id="ARBA00022617"/>
    </source>
</evidence>
<dbReference type="InterPro" id="IPR036280">
    <property type="entry name" value="Multihaem_cyt_sf"/>
</dbReference>
<comment type="caution">
    <text evidence="9">The sequence shown here is derived from an EMBL/GenBank/DDBJ whole genome shotgun (WGS) entry which is preliminary data.</text>
</comment>
<protein>
    <submittedName>
        <fullName evidence="9">Cytochrome c family protein</fullName>
    </submittedName>
</protein>
<dbReference type="Gene3D" id="3.90.10.10">
    <property type="entry name" value="Cytochrome C3"/>
    <property type="match status" value="1"/>
</dbReference>
<proteinExistence type="predicted"/>
<dbReference type="InterPro" id="IPR036909">
    <property type="entry name" value="Cyt_c-like_dom_sf"/>
</dbReference>
<gene>
    <name evidence="9" type="ORF">OE699_10920</name>
</gene>
<feature type="domain" description="Cytochrome c" evidence="8">
    <location>
        <begin position="70"/>
        <end position="171"/>
    </location>
</feature>
<dbReference type="SUPFAM" id="SSF48695">
    <property type="entry name" value="Multiheme cytochromes"/>
    <property type="match status" value="1"/>
</dbReference>
<dbReference type="Proteomes" id="UP001526166">
    <property type="component" value="Unassembled WGS sequence"/>
</dbReference>
<evidence type="ECO:0000256" key="3">
    <source>
        <dbReference type="ARBA" id="ARBA00022723"/>
    </source>
</evidence>
<dbReference type="PANTHER" id="PTHR11961">
    <property type="entry name" value="CYTOCHROME C"/>
    <property type="match status" value="1"/>
</dbReference>
<dbReference type="InterPro" id="IPR009056">
    <property type="entry name" value="Cyt_c-like_dom"/>
</dbReference>
<evidence type="ECO:0000313" key="10">
    <source>
        <dbReference type="Proteomes" id="UP001526166"/>
    </source>
</evidence>
<dbReference type="EMBL" id="JAOWKW010000008">
    <property type="protein sequence ID" value="MCV2879369.1"/>
    <property type="molecule type" value="Genomic_DNA"/>
</dbReference>
<sequence>MTKLESILGLAFGVLLGSTSLVALNAVGALLYSISVDEPASAPKATAEAAPSQNASDSAPAPAEAQIAALDPEAGAKVFKKCAACHTADQGGAARTGPNLWNIVARPVASAAGFSYSEAMQGQANEVWSPERLDQYLTKPKEMVPGTSMAFAGLSKAADRHNLIAWLAAQSDAPIAPGDLPFAQSDAASSEAPAATEAPAPETPEIAQTPFTNPPAPSAEQQAEIAARVAALEAEVEGLSYDEARYHPIHFPPRIETTSNAECLVCHQEITDAKPREESPAGVKAETSLAWYQTLDTYTGPQADLHWRHLQSDFAQEVMNLQCNFCHRGNDPREESPDMMPGRPFLSASASPEFTNRKMVNPETTCLRCHGAMPDPVEIMGLGGAWHEVRGDMEDPTDPATANGCLSCHNELFRTNRHNVSYLNAANIEALAQEVSSDTCYGCHGGRAWYRISYPYARHPWPGMDPEIPAWATDRPTASDEKYRLPETAE</sequence>
<dbReference type="InterPro" id="IPR002327">
    <property type="entry name" value="Cyt_c_1A/1B"/>
</dbReference>
<keyword evidence="2 6" id="KW-0349">Heme</keyword>
<reference evidence="9 10" key="1">
    <citation type="submission" date="2022-10" db="EMBL/GenBank/DDBJ databases">
        <title>Sinirhodobacter sp. nov., isolated from ocean surface sediments.</title>
        <authorList>
            <person name="He W."/>
            <person name="Wang L."/>
            <person name="Zhang D.-F."/>
        </authorList>
    </citation>
    <scope>NUCLEOTIDE SEQUENCE [LARGE SCALE GENOMIC DNA]</scope>
    <source>
        <strain evidence="9 10">WL0115</strain>
    </source>
</reference>
<evidence type="ECO:0000256" key="5">
    <source>
        <dbReference type="ARBA" id="ARBA00023004"/>
    </source>
</evidence>
<dbReference type="RefSeq" id="WP_263848033.1">
    <property type="nucleotide sequence ID" value="NZ_JAOWKW010000008.1"/>
</dbReference>
<dbReference type="Gene3D" id="1.10.760.10">
    <property type="entry name" value="Cytochrome c-like domain"/>
    <property type="match status" value="1"/>
</dbReference>
<evidence type="ECO:0000256" key="1">
    <source>
        <dbReference type="ARBA" id="ARBA00022448"/>
    </source>
</evidence>
<evidence type="ECO:0000256" key="7">
    <source>
        <dbReference type="SAM" id="MobiDB-lite"/>
    </source>
</evidence>
<keyword evidence="10" id="KW-1185">Reference proteome</keyword>